<protein>
    <submittedName>
        <fullName evidence="2">Uncharacterized protein</fullName>
    </submittedName>
</protein>
<dbReference type="Proteomes" id="UP000663862">
    <property type="component" value="Unassembled WGS sequence"/>
</dbReference>
<dbReference type="AlphaFoldDB" id="A0A820TRM2"/>
<evidence type="ECO:0000313" key="3">
    <source>
        <dbReference type="EMBL" id="CAF4476543.1"/>
    </source>
</evidence>
<evidence type="ECO:0000313" key="2">
    <source>
        <dbReference type="EMBL" id="CAF4475385.1"/>
    </source>
</evidence>
<dbReference type="EMBL" id="CAJOBO010002986">
    <property type="protein sequence ID" value="CAF4476543.1"/>
    <property type="molecule type" value="Genomic_DNA"/>
</dbReference>
<keyword evidence="7" id="KW-1185">Reference proteome</keyword>
<gene>
    <name evidence="3" type="ORF">HFQ381_LOCUS25880</name>
    <name evidence="5" type="ORF">QYT958_LOCUS22642</name>
    <name evidence="6" type="ORF">TOA249_LOCUS26779</name>
    <name evidence="4" type="ORF">TSG867_LOCUS28789</name>
    <name evidence="2" type="ORF">UJA718_LOCUS24514</name>
</gene>
<comment type="caution">
    <text evidence="2">The sequence shown here is derived from an EMBL/GenBank/DDBJ whole genome shotgun (WGS) entry which is preliminary data.</text>
</comment>
<dbReference type="EMBL" id="CAJOBP010005678">
    <property type="protein sequence ID" value="CAF4475385.1"/>
    <property type="molecule type" value="Genomic_DNA"/>
</dbReference>
<sequence length="138" mass="15685">MLSEESTSTDELDDDQNNDGKSVWSSDMERCFHGSNIMKSSRPVVFDQNYHSLQNSATTPVIMIDNNYTQYAPLSLFPSTSLLWQQLSSDFKSFLPSSAATNFMSISNFIIANRLKLVEFARYIESTKPIMQFNLLFG</sequence>
<evidence type="ECO:0000313" key="7">
    <source>
        <dbReference type="Proteomes" id="UP000663873"/>
    </source>
</evidence>
<dbReference type="Proteomes" id="UP000663851">
    <property type="component" value="Unassembled WGS sequence"/>
</dbReference>
<reference evidence="2" key="1">
    <citation type="submission" date="2021-02" db="EMBL/GenBank/DDBJ databases">
        <authorList>
            <person name="Nowell W R."/>
        </authorList>
    </citation>
    <scope>NUCLEOTIDE SEQUENCE</scope>
</reference>
<evidence type="ECO:0000256" key="1">
    <source>
        <dbReference type="SAM" id="MobiDB-lite"/>
    </source>
</evidence>
<name>A0A820TRM2_9BILA</name>
<evidence type="ECO:0000313" key="6">
    <source>
        <dbReference type="EMBL" id="CAF4849707.1"/>
    </source>
</evidence>
<dbReference type="Proteomes" id="UP000663838">
    <property type="component" value="Unassembled WGS sequence"/>
</dbReference>
<dbReference type="EMBL" id="CAJOBQ010003757">
    <property type="protein sequence ID" value="CAF4616708.1"/>
    <property type="molecule type" value="Genomic_DNA"/>
</dbReference>
<dbReference type="EMBL" id="CAJOBS010003229">
    <property type="protein sequence ID" value="CAF4849707.1"/>
    <property type="molecule type" value="Genomic_DNA"/>
</dbReference>
<dbReference type="EMBL" id="CAJOBR010004391">
    <property type="protein sequence ID" value="CAF4779600.1"/>
    <property type="molecule type" value="Genomic_DNA"/>
</dbReference>
<proteinExistence type="predicted"/>
<accession>A0A820TRM2</accession>
<evidence type="ECO:0000313" key="4">
    <source>
        <dbReference type="EMBL" id="CAF4616708.1"/>
    </source>
</evidence>
<organism evidence="2 7">
    <name type="scientific">Rotaria socialis</name>
    <dbReference type="NCBI Taxonomy" id="392032"/>
    <lineage>
        <taxon>Eukaryota</taxon>
        <taxon>Metazoa</taxon>
        <taxon>Spiralia</taxon>
        <taxon>Gnathifera</taxon>
        <taxon>Rotifera</taxon>
        <taxon>Eurotatoria</taxon>
        <taxon>Bdelloidea</taxon>
        <taxon>Philodinida</taxon>
        <taxon>Philodinidae</taxon>
        <taxon>Rotaria</taxon>
    </lineage>
</organism>
<evidence type="ECO:0000313" key="5">
    <source>
        <dbReference type="EMBL" id="CAF4779600.1"/>
    </source>
</evidence>
<dbReference type="Proteomes" id="UP000663873">
    <property type="component" value="Unassembled WGS sequence"/>
</dbReference>
<feature type="region of interest" description="Disordered" evidence="1">
    <location>
        <begin position="1"/>
        <end position="23"/>
    </location>
</feature>
<dbReference type="Proteomes" id="UP000663848">
    <property type="component" value="Unassembled WGS sequence"/>
</dbReference>
<feature type="compositionally biased region" description="Acidic residues" evidence="1">
    <location>
        <begin position="7"/>
        <end position="17"/>
    </location>
</feature>